<dbReference type="SUPFAM" id="SSF51735">
    <property type="entry name" value="NAD(P)-binding Rossmann-fold domains"/>
    <property type="match status" value="1"/>
</dbReference>
<keyword evidence="2" id="KW-0560">Oxidoreductase</keyword>
<protein>
    <submittedName>
        <fullName evidence="4">SDR family oxidoreductase</fullName>
    </submittedName>
</protein>
<dbReference type="NCBIfam" id="NF004779">
    <property type="entry name" value="PRK06125.1"/>
    <property type="match status" value="1"/>
</dbReference>
<dbReference type="PANTHER" id="PTHR43477:SF4">
    <property type="entry name" value="DEHYDROGENASE_REDUCTASE SDR FAMILY MEMBER 6"/>
    <property type="match status" value="1"/>
</dbReference>
<dbReference type="Proteomes" id="UP000706039">
    <property type="component" value="Unassembled WGS sequence"/>
</dbReference>
<sequence>MDLELHGKHALVTGASKGIGRAIAEGLASEGCELTLVARDVGALDALADDLRARGAVAHVCPADLSRPDAIAALADAVRAIDILVNNAGAIPPGGLFAVEDARWREAWDLKVFGFINLTRALYPRLAERAGVVLNIIGMAGETLPPDYIVGASGNAALMAFTRVLGKSAPKDGVRVVGINPGPVGTERLTMLMRARAEQELGDAGRWEELATSMPFGRFATPREIADAAAFLASPRSAYTSGAILSIHGGMA</sequence>
<dbReference type="EMBL" id="JAINVV010000008">
    <property type="protein sequence ID" value="MBY8824305.1"/>
    <property type="molecule type" value="Genomic_DNA"/>
</dbReference>
<dbReference type="Gene3D" id="3.40.50.720">
    <property type="entry name" value="NAD(P)-binding Rossmann-like Domain"/>
    <property type="match status" value="1"/>
</dbReference>
<reference evidence="4 5" key="1">
    <citation type="submission" date="2021-08" db="EMBL/GenBank/DDBJ databases">
        <authorList>
            <person name="Tuo L."/>
        </authorList>
    </citation>
    <scope>NUCLEOTIDE SEQUENCE [LARGE SCALE GENOMIC DNA]</scope>
    <source>
        <strain evidence="4 5">JCM 31229</strain>
    </source>
</reference>
<dbReference type="Pfam" id="PF13561">
    <property type="entry name" value="adh_short_C2"/>
    <property type="match status" value="1"/>
</dbReference>
<dbReference type="RefSeq" id="WP_222991378.1">
    <property type="nucleotide sequence ID" value="NZ_JAINVV010000008.1"/>
</dbReference>
<keyword evidence="5" id="KW-1185">Reference proteome</keyword>
<evidence type="ECO:0000313" key="5">
    <source>
        <dbReference type="Proteomes" id="UP000706039"/>
    </source>
</evidence>
<evidence type="ECO:0000313" key="4">
    <source>
        <dbReference type="EMBL" id="MBY8824305.1"/>
    </source>
</evidence>
<name>A0ABS7PSJ4_9SPHN</name>
<dbReference type="InterPro" id="IPR002347">
    <property type="entry name" value="SDR_fam"/>
</dbReference>
<comment type="similarity">
    <text evidence="1">Belongs to the short-chain dehydrogenases/reductases (SDR) family.</text>
</comment>
<dbReference type="InterPro" id="IPR051122">
    <property type="entry name" value="SDR_DHRS6-like"/>
</dbReference>
<dbReference type="PANTHER" id="PTHR43477">
    <property type="entry name" value="DIHYDROANTICAPSIN 7-DEHYDROGENASE"/>
    <property type="match status" value="1"/>
</dbReference>
<dbReference type="InterPro" id="IPR036291">
    <property type="entry name" value="NAD(P)-bd_dom_sf"/>
</dbReference>
<gene>
    <name evidence="4" type="ORF">K7G82_18520</name>
</gene>
<dbReference type="PRINTS" id="PR00081">
    <property type="entry name" value="GDHRDH"/>
</dbReference>
<accession>A0ABS7PSJ4</accession>
<dbReference type="PRINTS" id="PR00080">
    <property type="entry name" value="SDRFAMILY"/>
</dbReference>
<comment type="caution">
    <text evidence="4">The sequence shown here is derived from an EMBL/GenBank/DDBJ whole genome shotgun (WGS) entry which is preliminary data.</text>
</comment>
<proteinExistence type="inferred from homology"/>
<keyword evidence="3" id="KW-0520">NAD</keyword>
<organism evidence="4 5">
    <name type="scientific">Sphingomonas colocasiae</name>
    <dbReference type="NCBI Taxonomy" id="1848973"/>
    <lineage>
        <taxon>Bacteria</taxon>
        <taxon>Pseudomonadati</taxon>
        <taxon>Pseudomonadota</taxon>
        <taxon>Alphaproteobacteria</taxon>
        <taxon>Sphingomonadales</taxon>
        <taxon>Sphingomonadaceae</taxon>
        <taxon>Sphingomonas</taxon>
    </lineage>
</organism>
<evidence type="ECO:0000256" key="2">
    <source>
        <dbReference type="ARBA" id="ARBA00023002"/>
    </source>
</evidence>
<evidence type="ECO:0000256" key="3">
    <source>
        <dbReference type="ARBA" id="ARBA00023027"/>
    </source>
</evidence>
<evidence type="ECO:0000256" key="1">
    <source>
        <dbReference type="ARBA" id="ARBA00006484"/>
    </source>
</evidence>